<dbReference type="EMBL" id="JALJAT010000008">
    <property type="protein sequence ID" value="KAK4467940.1"/>
    <property type="molecule type" value="Genomic_DNA"/>
</dbReference>
<dbReference type="InterPro" id="IPR011989">
    <property type="entry name" value="ARM-like"/>
</dbReference>
<organism evidence="6 7">
    <name type="scientific">Schistosoma mekongi</name>
    <name type="common">Parasitic worm</name>
    <dbReference type="NCBI Taxonomy" id="38744"/>
    <lineage>
        <taxon>Eukaryota</taxon>
        <taxon>Metazoa</taxon>
        <taxon>Spiralia</taxon>
        <taxon>Lophotrochozoa</taxon>
        <taxon>Platyhelminthes</taxon>
        <taxon>Trematoda</taxon>
        <taxon>Digenea</taxon>
        <taxon>Strigeidida</taxon>
        <taxon>Schistosomatoidea</taxon>
        <taxon>Schistosomatidae</taxon>
        <taxon>Schistosoma</taxon>
    </lineage>
</organism>
<protein>
    <recommendedName>
        <fullName evidence="5">ATPase V1 complex subunit H C-terminal domain-containing protein</fullName>
    </recommendedName>
</protein>
<dbReference type="PIRSF" id="PIRSF032184">
    <property type="entry name" value="ATPase_V1_H"/>
    <property type="match status" value="1"/>
</dbReference>
<evidence type="ECO:0000256" key="1">
    <source>
        <dbReference type="ARBA" id="ARBA00008613"/>
    </source>
</evidence>
<evidence type="ECO:0000256" key="2">
    <source>
        <dbReference type="ARBA" id="ARBA00022448"/>
    </source>
</evidence>
<accession>A0AAE1Z6C3</accession>
<reference evidence="6" key="2">
    <citation type="journal article" date="2023" name="Infect Dis Poverty">
        <title>Chromosome-scale genome of the human blood fluke Schistosoma mekongi and its implications for public health.</title>
        <authorList>
            <person name="Zhou M."/>
            <person name="Xu L."/>
            <person name="Xu D."/>
            <person name="Chen W."/>
            <person name="Khan J."/>
            <person name="Hu Y."/>
            <person name="Huang H."/>
            <person name="Wei H."/>
            <person name="Zhang Y."/>
            <person name="Chusongsang P."/>
            <person name="Tanasarnprasert K."/>
            <person name="Hu X."/>
            <person name="Limpanont Y."/>
            <person name="Lv Z."/>
        </authorList>
    </citation>
    <scope>NUCLEOTIDE SEQUENCE</scope>
    <source>
        <strain evidence="6">LV_2022a</strain>
    </source>
</reference>
<evidence type="ECO:0000256" key="3">
    <source>
        <dbReference type="ARBA" id="ARBA00022781"/>
    </source>
</evidence>
<dbReference type="Pfam" id="PF11698">
    <property type="entry name" value="V-ATPase_H_C"/>
    <property type="match status" value="1"/>
</dbReference>
<dbReference type="Gene3D" id="1.25.10.10">
    <property type="entry name" value="Leucine-rich Repeat Variant"/>
    <property type="match status" value="1"/>
</dbReference>
<dbReference type="GO" id="GO:0005765">
    <property type="term" value="C:lysosomal membrane"/>
    <property type="evidence" value="ECO:0007669"/>
    <property type="project" value="TreeGrafter"/>
</dbReference>
<dbReference type="PANTHER" id="PTHR10698:SF0">
    <property type="entry name" value="V-TYPE PROTON ATPASE SUBUNIT H"/>
    <property type="match status" value="1"/>
</dbReference>
<dbReference type="InterPro" id="IPR016024">
    <property type="entry name" value="ARM-type_fold"/>
</dbReference>
<evidence type="ECO:0000313" key="6">
    <source>
        <dbReference type="EMBL" id="KAK4467940.1"/>
    </source>
</evidence>
<sequence length="521" mass="60268">MSQLFWHTLDFKKVCKSVGLNQLDIGYRIRTDATHFGGCSEILAMSLEYARVGNIEDIASIGSTTSFLQATAAEVRSTRVNWQSYLQGQIINDEQYSFINRLDNAPTAEARNHIIRADENMTARVLIFILNKISKEQTLRYILTLIDDMLQEDKLRVEIFRDYFAKSKESLWSHFFGFFQRGDPFCMHQASRIIAKFACWSSQLMEENDLIYYLNWLREQLTITNNEYDQTVARNLQMMLRIREYRAQFAKVGGIETIGDVLLEKSTSRQLQYQLIFCLWCMSFDSNHVADICKNSALLATVADIFLEADREKITRISLALFRSILEKLPTGAEQRDCSLRLVQYKVLKELELLNQKDFSHDPELTEDIAFLNEKLSASIQDVSSLDEYMAELKSGRLEWSPVHKSEKFWYENAVKFTDNNYEMLKMLVRLVELGTDPLTLSVTVHDIGEFVRHYPRGKQIIETLGGKQLVMALLQHDDPNVRYNALVSLQKIMVHNWEYLGKQLDSVQSTDVKSTGVKVK</sequence>
<gene>
    <name evidence="6" type="ORF">MN116_008546</name>
</gene>
<evidence type="ECO:0000256" key="4">
    <source>
        <dbReference type="ARBA" id="ARBA00023065"/>
    </source>
</evidence>
<reference evidence="6" key="1">
    <citation type="submission" date="2022-04" db="EMBL/GenBank/DDBJ databases">
        <authorList>
            <person name="Xu L."/>
            <person name="Lv Z."/>
        </authorList>
    </citation>
    <scope>NUCLEOTIDE SEQUENCE</scope>
    <source>
        <strain evidence="6">LV_2022a</strain>
    </source>
</reference>
<keyword evidence="2" id="KW-0813">Transport</keyword>
<proteinExistence type="inferred from homology"/>
<dbReference type="InterPro" id="IPR038497">
    <property type="entry name" value="ATPase_V1-cplx_hsu_C_sf"/>
</dbReference>
<keyword evidence="3" id="KW-0375">Hydrogen ion transport</keyword>
<comment type="caution">
    <text evidence="6">The sequence shown here is derived from an EMBL/GenBank/DDBJ whole genome shotgun (WGS) entry which is preliminary data.</text>
</comment>
<dbReference type="PANTHER" id="PTHR10698">
    <property type="entry name" value="V-TYPE PROTON ATPASE SUBUNIT H"/>
    <property type="match status" value="1"/>
</dbReference>
<keyword evidence="4" id="KW-0406">Ion transport</keyword>
<evidence type="ECO:0000259" key="5">
    <source>
        <dbReference type="Pfam" id="PF11698"/>
    </source>
</evidence>
<dbReference type="SUPFAM" id="SSF48371">
    <property type="entry name" value="ARM repeat"/>
    <property type="match status" value="1"/>
</dbReference>
<dbReference type="AlphaFoldDB" id="A0AAE1Z6C3"/>
<dbReference type="GO" id="GO:0000221">
    <property type="term" value="C:vacuolar proton-transporting V-type ATPase, V1 domain"/>
    <property type="evidence" value="ECO:0007669"/>
    <property type="project" value="InterPro"/>
</dbReference>
<keyword evidence="7" id="KW-1185">Reference proteome</keyword>
<dbReference type="Pfam" id="PF03224">
    <property type="entry name" value="V-ATPase_H_N"/>
    <property type="match status" value="1"/>
</dbReference>
<dbReference type="InterPro" id="IPR004908">
    <property type="entry name" value="ATPase_V1-cplx_hsu"/>
</dbReference>
<dbReference type="FunFam" id="1.25.40.150:FF:000001">
    <property type="entry name" value="V-type proton ATPase subunit H"/>
    <property type="match status" value="1"/>
</dbReference>
<name>A0AAE1Z6C3_SCHME</name>
<dbReference type="Proteomes" id="UP001292079">
    <property type="component" value="Unassembled WGS sequence"/>
</dbReference>
<dbReference type="FunFam" id="1.25.10.10:FF:000067">
    <property type="entry name" value="V-type proton ATPase subunit H"/>
    <property type="match status" value="1"/>
</dbReference>
<dbReference type="InterPro" id="IPR011987">
    <property type="entry name" value="ATPase_V1-cplx_hsu_C"/>
</dbReference>
<comment type="similarity">
    <text evidence="1">Belongs to the V-ATPase H subunit family.</text>
</comment>
<dbReference type="GO" id="GO:0046961">
    <property type="term" value="F:proton-transporting ATPase activity, rotational mechanism"/>
    <property type="evidence" value="ECO:0007669"/>
    <property type="project" value="InterPro"/>
</dbReference>
<feature type="domain" description="ATPase V1 complex subunit H C-terminal" evidence="5">
    <location>
        <begin position="383"/>
        <end position="498"/>
    </location>
</feature>
<evidence type="ECO:0000313" key="7">
    <source>
        <dbReference type="Proteomes" id="UP001292079"/>
    </source>
</evidence>
<dbReference type="Gene3D" id="1.25.40.150">
    <property type="entry name" value="V-type ATPase, subunit H, C-terminal domain"/>
    <property type="match status" value="1"/>
</dbReference>